<sequence>MLSCYTTNLIAHLGRADPSIERQFASAVALSVRVDLDGGRLAFLQHGPVGPRLGYRAATTWDDARRGLEAELDRYGSALAVASTRNLPWSPAHGIEDTPHWIHLQGRESGRWRVVDAFDALLPHGEQRPFDAWVDDDALHALLAPLPRLPDHVQARDAHALGAVDQVPPAGQFRWLSHDADTRIARAGEWIDGTDAALHYLSRRFVDELDTLRRHAEDLWAASRHHQYRFSHQPAVSAAWGELARSLRFAIQSAERGRPRPSLIALAFEQILHATSDTQELTS</sequence>
<dbReference type="AlphaFoldDB" id="A0A103RTH9"/>
<dbReference type="RefSeq" id="WP_059749681.1">
    <property type="nucleotide sequence ID" value="NZ_LOXM01000041.1"/>
</dbReference>
<protein>
    <submittedName>
        <fullName evidence="1">Uncharacterized protein</fullName>
    </submittedName>
</protein>
<gene>
    <name evidence="1" type="ORF">WJ33_16350</name>
</gene>
<name>A0A103RTH9_9BURK</name>
<evidence type="ECO:0000313" key="1">
    <source>
        <dbReference type="EMBL" id="KVG73557.1"/>
    </source>
</evidence>
<evidence type="ECO:0000313" key="2">
    <source>
        <dbReference type="Proteomes" id="UP000064029"/>
    </source>
</evidence>
<dbReference type="OrthoDB" id="3603919at2"/>
<accession>A0A103RTH9</accession>
<organism evidence="1 2">
    <name type="scientific">Burkholderia ubonensis</name>
    <dbReference type="NCBI Taxonomy" id="101571"/>
    <lineage>
        <taxon>Bacteria</taxon>
        <taxon>Pseudomonadati</taxon>
        <taxon>Pseudomonadota</taxon>
        <taxon>Betaproteobacteria</taxon>
        <taxon>Burkholderiales</taxon>
        <taxon>Burkholderiaceae</taxon>
        <taxon>Burkholderia</taxon>
        <taxon>Burkholderia cepacia complex</taxon>
    </lineage>
</organism>
<proteinExistence type="predicted"/>
<dbReference type="EMBL" id="LOXM01000041">
    <property type="protein sequence ID" value="KVG73557.1"/>
    <property type="molecule type" value="Genomic_DNA"/>
</dbReference>
<dbReference type="Proteomes" id="UP000064029">
    <property type="component" value="Unassembled WGS sequence"/>
</dbReference>
<reference evidence="1 2" key="1">
    <citation type="submission" date="2015-11" db="EMBL/GenBank/DDBJ databases">
        <title>Expanding the genomic diversity of Burkholderia species for the development of highly accurate diagnostics.</title>
        <authorList>
            <person name="Sahl J."/>
            <person name="Keim P."/>
            <person name="Wagner D."/>
        </authorList>
    </citation>
    <scope>NUCLEOTIDE SEQUENCE [LARGE SCALE GENOMIC DNA]</scope>
    <source>
        <strain evidence="1 2">MSMB2036</strain>
    </source>
</reference>
<comment type="caution">
    <text evidence="1">The sequence shown here is derived from an EMBL/GenBank/DDBJ whole genome shotgun (WGS) entry which is preliminary data.</text>
</comment>